<keyword evidence="3" id="KW-1185">Reference proteome</keyword>
<evidence type="ECO:0000313" key="2">
    <source>
        <dbReference type="EMBL" id="EPE35840.1"/>
    </source>
</evidence>
<protein>
    <submittedName>
        <fullName evidence="2">Uncharacterized protein</fullName>
    </submittedName>
</protein>
<dbReference type="EMBL" id="KE145353">
    <property type="protein sequence ID" value="EPE35840.1"/>
    <property type="molecule type" value="Genomic_DNA"/>
</dbReference>
<dbReference type="HOGENOM" id="CLU_983688_0_0_1"/>
<dbReference type="GeneID" id="19464232"/>
<dbReference type="RefSeq" id="XP_008076658.1">
    <property type="nucleotide sequence ID" value="XM_008078467.1"/>
</dbReference>
<feature type="region of interest" description="Disordered" evidence="1">
    <location>
        <begin position="1"/>
        <end position="44"/>
    </location>
</feature>
<feature type="compositionally biased region" description="Basic residues" evidence="1">
    <location>
        <begin position="16"/>
        <end position="26"/>
    </location>
</feature>
<dbReference type="Proteomes" id="UP000016922">
    <property type="component" value="Unassembled WGS sequence"/>
</dbReference>
<reference evidence="2 3" key="1">
    <citation type="journal article" date="2013" name="BMC Genomics">
        <title>Genomics-driven discovery of the pneumocandin biosynthetic gene cluster in the fungus Glarea lozoyensis.</title>
        <authorList>
            <person name="Chen L."/>
            <person name="Yue Q."/>
            <person name="Zhang X."/>
            <person name="Xiang M."/>
            <person name="Wang C."/>
            <person name="Li S."/>
            <person name="Che Y."/>
            <person name="Ortiz-Lopez F.J."/>
            <person name="Bills G.F."/>
            <person name="Liu X."/>
            <person name="An Z."/>
        </authorList>
    </citation>
    <scope>NUCLEOTIDE SEQUENCE [LARGE SCALE GENOMIC DNA]</scope>
    <source>
        <strain evidence="3">ATCC 20868 / MF5171</strain>
    </source>
</reference>
<gene>
    <name evidence="2" type="ORF">GLAREA_05178</name>
</gene>
<name>S3DDP1_GLAL2</name>
<evidence type="ECO:0000256" key="1">
    <source>
        <dbReference type="SAM" id="MobiDB-lite"/>
    </source>
</evidence>
<accession>S3DDP1</accession>
<dbReference type="AlphaFoldDB" id="S3DDP1"/>
<proteinExistence type="predicted"/>
<dbReference type="KEGG" id="glz:GLAREA_05178"/>
<dbReference type="OrthoDB" id="10532572at2759"/>
<organism evidence="2 3">
    <name type="scientific">Glarea lozoyensis (strain ATCC 20868 / MF5171)</name>
    <dbReference type="NCBI Taxonomy" id="1116229"/>
    <lineage>
        <taxon>Eukaryota</taxon>
        <taxon>Fungi</taxon>
        <taxon>Dikarya</taxon>
        <taxon>Ascomycota</taxon>
        <taxon>Pezizomycotina</taxon>
        <taxon>Leotiomycetes</taxon>
        <taxon>Helotiales</taxon>
        <taxon>Helotiaceae</taxon>
        <taxon>Glarea</taxon>
    </lineage>
</organism>
<evidence type="ECO:0000313" key="3">
    <source>
        <dbReference type="Proteomes" id="UP000016922"/>
    </source>
</evidence>
<sequence>MALQEAAESEQTAIGRGRRARARRMGWRAGRREQDRQKKCIEGSGSGSGCGLWVVGCGLWPWICGAPDSSGDLILHKRASAVVRADVDKGPAGVKQRVSAAKANTRWLMAPSARPYVMVPHGGQQLRERRLVNGCVDGECGRSQAPTHIDVPAMESNELREIRKRQIHFTVKDSSSRTLRTQAVFSGPQNNPTNGSISPKIQLTHHQYQLHTTNHPSAAAALRSPLPAHLIPNTDLVTSRHPQTIDLVTLSPTLQPGTWQTQSHRAEKGSRDGTKMVIRSFDF</sequence>
<feature type="compositionally biased region" description="Basic and acidic residues" evidence="1">
    <location>
        <begin position="30"/>
        <end position="41"/>
    </location>
</feature>